<comment type="caution">
    <text evidence="2">The sequence shown here is derived from an EMBL/GenBank/DDBJ whole genome shotgun (WGS) entry which is preliminary data.</text>
</comment>
<feature type="region of interest" description="Disordered" evidence="1">
    <location>
        <begin position="31"/>
        <end position="50"/>
    </location>
</feature>
<evidence type="ECO:0000313" key="2">
    <source>
        <dbReference type="EMBL" id="GGX89088.1"/>
    </source>
</evidence>
<evidence type="ECO:0000313" key="3">
    <source>
        <dbReference type="Proteomes" id="UP000619244"/>
    </source>
</evidence>
<keyword evidence="3" id="KW-1185">Reference proteome</keyword>
<reference evidence="2" key="1">
    <citation type="journal article" date="2014" name="Int. J. Syst. Evol. Microbiol.">
        <title>Complete genome sequence of Corynebacterium casei LMG S-19264T (=DSM 44701T), isolated from a smear-ripened cheese.</title>
        <authorList>
            <consortium name="US DOE Joint Genome Institute (JGI-PGF)"/>
            <person name="Walter F."/>
            <person name="Albersmeier A."/>
            <person name="Kalinowski J."/>
            <person name="Ruckert C."/>
        </authorList>
    </citation>
    <scope>NUCLEOTIDE SEQUENCE</scope>
    <source>
        <strain evidence="2">JCM 4790</strain>
    </source>
</reference>
<name>A0A918NR25_9ACTN</name>
<evidence type="ECO:0000256" key="1">
    <source>
        <dbReference type="SAM" id="MobiDB-lite"/>
    </source>
</evidence>
<dbReference type="AlphaFoldDB" id="A0A918NR25"/>
<accession>A0A918NR25</accession>
<reference evidence="2" key="2">
    <citation type="submission" date="2020-09" db="EMBL/GenBank/DDBJ databases">
        <authorList>
            <person name="Sun Q."/>
            <person name="Ohkuma M."/>
        </authorList>
    </citation>
    <scope>NUCLEOTIDE SEQUENCE</scope>
    <source>
        <strain evidence="2">JCM 4790</strain>
    </source>
</reference>
<proteinExistence type="predicted"/>
<sequence>MEAFAADSGPSEGVCRFTVRCLLSRSRHPLSQRIDCDTDPPPLESTKGKPYLTGLRQYGAPLHDGIPHTQACEDRHP</sequence>
<protein>
    <submittedName>
        <fullName evidence="2">Uncharacterized protein</fullName>
    </submittedName>
</protein>
<dbReference type="EMBL" id="BMVU01000026">
    <property type="protein sequence ID" value="GGX89088.1"/>
    <property type="molecule type" value="Genomic_DNA"/>
</dbReference>
<dbReference type="Proteomes" id="UP000619244">
    <property type="component" value="Unassembled WGS sequence"/>
</dbReference>
<organism evidence="2 3">
    <name type="scientific">Streptomyces minutiscleroticus</name>
    <dbReference type="NCBI Taxonomy" id="68238"/>
    <lineage>
        <taxon>Bacteria</taxon>
        <taxon>Bacillati</taxon>
        <taxon>Actinomycetota</taxon>
        <taxon>Actinomycetes</taxon>
        <taxon>Kitasatosporales</taxon>
        <taxon>Streptomycetaceae</taxon>
        <taxon>Streptomyces</taxon>
    </lineage>
</organism>
<gene>
    <name evidence="2" type="ORF">GCM10010358_48940</name>
</gene>